<dbReference type="Gene3D" id="1.20.1270.60">
    <property type="entry name" value="Arfaptin homology (AH) domain/BAR domain"/>
    <property type="match status" value="1"/>
</dbReference>
<evidence type="ECO:0000313" key="5">
    <source>
        <dbReference type="Proteomes" id="UP001213000"/>
    </source>
</evidence>
<evidence type="ECO:0000256" key="2">
    <source>
        <dbReference type="SAM" id="MobiDB-lite"/>
    </source>
</evidence>
<name>A0AAD5W202_9AGAR</name>
<evidence type="ECO:0000259" key="3">
    <source>
        <dbReference type="PROSITE" id="PS51741"/>
    </source>
</evidence>
<reference evidence="4" key="1">
    <citation type="submission" date="2022-07" db="EMBL/GenBank/DDBJ databases">
        <title>Genome Sequence of Leucocoprinus birnbaumii.</title>
        <authorList>
            <person name="Buettner E."/>
        </authorList>
    </citation>
    <scope>NUCLEOTIDE SEQUENCE</scope>
    <source>
        <strain evidence="4">VT141</strain>
    </source>
</reference>
<proteinExistence type="predicted"/>
<feature type="compositionally biased region" description="Basic and acidic residues" evidence="2">
    <location>
        <begin position="15"/>
        <end position="29"/>
    </location>
</feature>
<dbReference type="InterPro" id="IPR027267">
    <property type="entry name" value="AH/BAR_dom_sf"/>
</dbReference>
<dbReference type="GO" id="GO:0030833">
    <property type="term" value="P:regulation of actin filament polymerization"/>
    <property type="evidence" value="ECO:0007669"/>
    <property type="project" value="TreeGrafter"/>
</dbReference>
<dbReference type="EMBL" id="JANIEX010000030">
    <property type="protein sequence ID" value="KAJ3575673.1"/>
    <property type="molecule type" value="Genomic_DNA"/>
</dbReference>
<dbReference type="PROSITE" id="PS51741">
    <property type="entry name" value="F_BAR"/>
    <property type="match status" value="1"/>
</dbReference>
<comment type="caution">
    <text evidence="4">The sequence shown here is derived from an EMBL/GenBank/DDBJ whole genome shotgun (WGS) entry which is preliminary data.</text>
</comment>
<feature type="region of interest" description="Disordered" evidence="2">
    <location>
        <begin position="1"/>
        <end position="36"/>
    </location>
</feature>
<dbReference type="AlphaFoldDB" id="A0AAD5W202"/>
<evidence type="ECO:0000313" key="4">
    <source>
        <dbReference type="EMBL" id="KAJ3575673.1"/>
    </source>
</evidence>
<dbReference type="PANTHER" id="PTHR15735">
    <property type="entry name" value="FCH AND DOUBLE SH3 DOMAINS PROTEIN"/>
    <property type="match status" value="1"/>
</dbReference>
<organism evidence="4 5">
    <name type="scientific">Leucocoprinus birnbaumii</name>
    <dbReference type="NCBI Taxonomy" id="56174"/>
    <lineage>
        <taxon>Eukaryota</taxon>
        <taxon>Fungi</taxon>
        <taxon>Dikarya</taxon>
        <taxon>Basidiomycota</taxon>
        <taxon>Agaricomycotina</taxon>
        <taxon>Agaricomycetes</taxon>
        <taxon>Agaricomycetidae</taxon>
        <taxon>Agaricales</taxon>
        <taxon>Agaricineae</taxon>
        <taxon>Agaricaceae</taxon>
        <taxon>Leucocoprinus</taxon>
    </lineage>
</organism>
<dbReference type="InterPro" id="IPR031160">
    <property type="entry name" value="F_BAR_dom"/>
</dbReference>
<sequence length="365" mass="40734">MHTSSQYDADCEEVEGLRQKQTRAQDEKHKGRAAKQVEQQNNDMFNSKNTYLISTAIANQVKDKYFTIVMPNVQNEFQRLQTRLVERLIKILLHGQSLQLNHLDELKKRIDSVDVKLSQVRPSQDQALFIDHNIRPFNAPGHWKFEPCASHYDTDAMSIEPAPKVFLQNKLVRSRTSLQELGPLILSKQTDLDQLSRRLQGLVVDHSTGEIDDLTDSYLEAQHQLAYYSNSQCILDAEIRTIISAIGDDEGVRAPHAFKSSTFSIPTQCGYCEVPADCPEGVPSGPSISRSTTATSRLSTAAAITPSPSSFVLAQASEEEGSESYPQVPILFDFTPSSEFELGVHGGFKVLLSKILHGAYELQRA</sequence>
<keyword evidence="5" id="KW-1185">Reference proteome</keyword>
<protein>
    <recommendedName>
        <fullName evidence="3">F-BAR domain-containing protein</fullName>
    </recommendedName>
</protein>
<dbReference type="PANTHER" id="PTHR15735:SF21">
    <property type="entry name" value="PROTEIN NERVOUS WRECK"/>
    <property type="match status" value="1"/>
</dbReference>
<keyword evidence="1" id="KW-0175">Coiled coil</keyword>
<gene>
    <name evidence="4" type="ORF">NP233_g952</name>
</gene>
<evidence type="ECO:0000256" key="1">
    <source>
        <dbReference type="PROSITE-ProRule" id="PRU01077"/>
    </source>
</evidence>
<dbReference type="Proteomes" id="UP001213000">
    <property type="component" value="Unassembled WGS sequence"/>
</dbReference>
<feature type="domain" description="F-BAR" evidence="3">
    <location>
        <begin position="1"/>
        <end position="125"/>
    </location>
</feature>
<accession>A0AAD5W202</accession>
<dbReference type="SUPFAM" id="SSF103657">
    <property type="entry name" value="BAR/IMD domain-like"/>
    <property type="match status" value="1"/>
</dbReference>